<protein>
    <submittedName>
        <fullName evidence="1">Uncharacterized protein</fullName>
    </submittedName>
</protein>
<sequence length="44" mass="4732">MALNYCSIHPKHIVMGINRLAHLGAIENPPIGYNSTADTALLIS</sequence>
<reference evidence="1" key="1">
    <citation type="submission" date="2014-11" db="EMBL/GenBank/DDBJ databases">
        <authorList>
            <person name="Amaro Gonzalez C."/>
        </authorList>
    </citation>
    <scope>NUCLEOTIDE SEQUENCE</scope>
</reference>
<proteinExistence type="predicted"/>
<evidence type="ECO:0000313" key="1">
    <source>
        <dbReference type="EMBL" id="JAH98573.1"/>
    </source>
</evidence>
<dbReference type="AlphaFoldDB" id="A0A0E9XA46"/>
<name>A0A0E9XA46_ANGAN</name>
<reference evidence="1" key="2">
    <citation type="journal article" date="2015" name="Fish Shellfish Immunol.">
        <title>Early steps in the European eel (Anguilla anguilla)-Vibrio vulnificus interaction in the gills: Role of the RtxA13 toxin.</title>
        <authorList>
            <person name="Callol A."/>
            <person name="Pajuelo D."/>
            <person name="Ebbesson L."/>
            <person name="Teles M."/>
            <person name="MacKenzie S."/>
            <person name="Amaro C."/>
        </authorList>
    </citation>
    <scope>NUCLEOTIDE SEQUENCE</scope>
</reference>
<dbReference type="EMBL" id="GBXM01010004">
    <property type="protein sequence ID" value="JAH98573.1"/>
    <property type="molecule type" value="Transcribed_RNA"/>
</dbReference>
<accession>A0A0E9XA46</accession>
<organism evidence="1">
    <name type="scientific">Anguilla anguilla</name>
    <name type="common">European freshwater eel</name>
    <name type="synonym">Muraena anguilla</name>
    <dbReference type="NCBI Taxonomy" id="7936"/>
    <lineage>
        <taxon>Eukaryota</taxon>
        <taxon>Metazoa</taxon>
        <taxon>Chordata</taxon>
        <taxon>Craniata</taxon>
        <taxon>Vertebrata</taxon>
        <taxon>Euteleostomi</taxon>
        <taxon>Actinopterygii</taxon>
        <taxon>Neopterygii</taxon>
        <taxon>Teleostei</taxon>
        <taxon>Anguilliformes</taxon>
        <taxon>Anguillidae</taxon>
        <taxon>Anguilla</taxon>
    </lineage>
</organism>